<feature type="coiled-coil region" evidence="1">
    <location>
        <begin position="124"/>
        <end position="151"/>
    </location>
</feature>
<dbReference type="KEGG" id="apre:CNX65_10145"/>
<gene>
    <name evidence="2" type="ORF">CNX65_10145</name>
</gene>
<keyword evidence="3" id="KW-1185">Reference proteome</keyword>
<evidence type="ECO:0000256" key="1">
    <source>
        <dbReference type="SAM" id="Coils"/>
    </source>
</evidence>
<organism evidence="2 3">
    <name type="scientific">Actinosynnema pretiosum</name>
    <dbReference type="NCBI Taxonomy" id="42197"/>
    <lineage>
        <taxon>Bacteria</taxon>
        <taxon>Bacillati</taxon>
        <taxon>Actinomycetota</taxon>
        <taxon>Actinomycetes</taxon>
        <taxon>Pseudonocardiales</taxon>
        <taxon>Pseudonocardiaceae</taxon>
        <taxon>Actinosynnema</taxon>
    </lineage>
</organism>
<protein>
    <submittedName>
        <fullName evidence="2">Uncharacterized protein</fullName>
    </submittedName>
</protein>
<reference evidence="2" key="1">
    <citation type="submission" date="2017-09" db="EMBL/GenBank/DDBJ databases">
        <title>Complete Genome Sequence of ansamitocin-producing Bacterium Actinosynnema pretiosum X47.</title>
        <authorList>
            <person name="Cao G."/>
            <person name="Zong G."/>
            <person name="Zhong C."/>
            <person name="Fu J."/>
        </authorList>
    </citation>
    <scope>NUCLEOTIDE SEQUENCE [LARGE SCALE GENOMIC DNA]</scope>
    <source>
        <strain evidence="2">X47</strain>
    </source>
</reference>
<dbReference type="AlphaFoldDB" id="A0A290Z3N0"/>
<dbReference type="EMBL" id="CP023445">
    <property type="protein sequence ID" value="ATE53607.1"/>
    <property type="molecule type" value="Genomic_DNA"/>
</dbReference>
<accession>A0A290Z3N0</accession>
<evidence type="ECO:0000313" key="3">
    <source>
        <dbReference type="Proteomes" id="UP000218505"/>
    </source>
</evidence>
<proteinExistence type="predicted"/>
<dbReference type="Proteomes" id="UP000218505">
    <property type="component" value="Chromosome"/>
</dbReference>
<name>A0A290Z3N0_9PSEU</name>
<sequence length="195" mass="20843">MTTAPEAAERPAVWLSPQGDVLASQGETGVVVGDRHESLTFESNAPTVHMNQNGQTHTFTVGGRAHFTFDADQGGDVTGGPGVTVHNTNVVSGNARVGAQYNVRYGDGRATSRTTYSTSDDRQAEHIRREAERVQREIEHAVQAATAAEGRFRAVNTASGDDIVTQQTGVTFHRKGDRFSTTGSGRVFVNGKQVS</sequence>
<keyword evidence="1" id="KW-0175">Coiled coil</keyword>
<evidence type="ECO:0000313" key="2">
    <source>
        <dbReference type="EMBL" id="ATE53607.1"/>
    </source>
</evidence>